<evidence type="ECO:0000256" key="2">
    <source>
        <dbReference type="SAM" id="Phobius"/>
    </source>
</evidence>
<name>A0ABR1YDX8_9PEZI</name>
<evidence type="ECO:0000256" key="1">
    <source>
        <dbReference type="SAM" id="MobiDB-lite"/>
    </source>
</evidence>
<feature type="compositionally biased region" description="Basic residues" evidence="1">
    <location>
        <begin position="49"/>
        <end position="70"/>
    </location>
</feature>
<reference evidence="3 4" key="1">
    <citation type="submission" date="2024-04" db="EMBL/GenBank/DDBJ databases">
        <title>Phyllosticta paracitricarpa is synonymous to the EU quarantine fungus P. citricarpa based on phylogenomic analyses.</title>
        <authorList>
            <consortium name="Lawrence Berkeley National Laboratory"/>
            <person name="Van Ingen-Buijs V.A."/>
            <person name="Van Westerhoven A.C."/>
            <person name="Haridas S."/>
            <person name="Skiadas P."/>
            <person name="Martin F."/>
            <person name="Groenewald J.Z."/>
            <person name="Crous P.W."/>
            <person name="Seidl M.F."/>
        </authorList>
    </citation>
    <scope>NUCLEOTIDE SEQUENCE [LARGE SCALE GENOMIC DNA]</scope>
    <source>
        <strain evidence="3 4">CBS 123374</strain>
    </source>
</reference>
<dbReference type="Proteomes" id="UP001492380">
    <property type="component" value="Unassembled WGS sequence"/>
</dbReference>
<keyword evidence="2" id="KW-0812">Transmembrane</keyword>
<dbReference type="EMBL" id="JBBWRZ010000011">
    <property type="protein sequence ID" value="KAK8226047.1"/>
    <property type="molecule type" value="Genomic_DNA"/>
</dbReference>
<organism evidence="3 4">
    <name type="scientific">Phyllosticta capitalensis</name>
    <dbReference type="NCBI Taxonomy" id="121624"/>
    <lineage>
        <taxon>Eukaryota</taxon>
        <taxon>Fungi</taxon>
        <taxon>Dikarya</taxon>
        <taxon>Ascomycota</taxon>
        <taxon>Pezizomycotina</taxon>
        <taxon>Dothideomycetes</taxon>
        <taxon>Dothideomycetes incertae sedis</taxon>
        <taxon>Botryosphaeriales</taxon>
        <taxon>Phyllostictaceae</taxon>
        <taxon>Phyllosticta</taxon>
    </lineage>
</organism>
<sequence>MDSPKHLSKDARPDRDRDHHHISAPVGLAKLQQSGRSSTFAAPPSKESRRSHLGLHHHKHHHGHHHHSHRDKYAEDREIKSAILPTGKTGFGDLVKPGKEKDKDLKTTTSPGDGSTSTKEGSLTALNEALEHGFPRVPTKMVRPEDVEKERALRKLREEQLQSALDTLSEQSMATTRRLDDTYYSILEKVSGLRSMIDHLQELSSLTKDLRDEFATDADDLAEEVNNSLDSIGDFKAQALQLDDFEARIVLSKEKARLLRVRLDAAKKRVDQREKLEEEWRIKTSRRLRMLWGILGALAALFLVSYILYGIRSQSADVAESLLSSNKSVDYDLPSSVREVFQSLHSSQSTPTYQPSMTSEGMGQGDSGPLRVLDEL</sequence>
<protein>
    <submittedName>
        <fullName evidence="3">Uncharacterized protein</fullName>
    </submittedName>
</protein>
<feature type="transmembrane region" description="Helical" evidence="2">
    <location>
        <begin position="290"/>
        <end position="309"/>
    </location>
</feature>
<evidence type="ECO:0000313" key="4">
    <source>
        <dbReference type="Proteomes" id="UP001492380"/>
    </source>
</evidence>
<feature type="compositionally biased region" description="Polar residues" evidence="1">
    <location>
        <begin position="344"/>
        <end position="361"/>
    </location>
</feature>
<feature type="region of interest" description="Disordered" evidence="1">
    <location>
        <begin position="344"/>
        <end position="368"/>
    </location>
</feature>
<feature type="region of interest" description="Disordered" evidence="1">
    <location>
        <begin position="1"/>
        <end position="120"/>
    </location>
</feature>
<keyword evidence="2" id="KW-0472">Membrane</keyword>
<feature type="compositionally biased region" description="Basic and acidic residues" evidence="1">
    <location>
        <begin position="96"/>
        <end position="106"/>
    </location>
</feature>
<comment type="caution">
    <text evidence="3">The sequence shown here is derived from an EMBL/GenBank/DDBJ whole genome shotgun (WGS) entry which is preliminary data.</text>
</comment>
<keyword evidence="4" id="KW-1185">Reference proteome</keyword>
<feature type="compositionally biased region" description="Polar residues" evidence="1">
    <location>
        <begin position="31"/>
        <end position="40"/>
    </location>
</feature>
<keyword evidence="2" id="KW-1133">Transmembrane helix</keyword>
<feature type="compositionally biased region" description="Low complexity" evidence="1">
    <location>
        <begin position="107"/>
        <end position="118"/>
    </location>
</feature>
<evidence type="ECO:0000313" key="3">
    <source>
        <dbReference type="EMBL" id="KAK8226047.1"/>
    </source>
</evidence>
<gene>
    <name evidence="3" type="ORF">HDK90DRAFT_74246</name>
</gene>
<feature type="compositionally biased region" description="Basic and acidic residues" evidence="1">
    <location>
        <begin position="1"/>
        <end position="21"/>
    </location>
</feature>
<proteinExistence type="predicted"/>
<accession>A0ABR1YDX8</accession>
<feature type="compositionally biased region" description="Basic and acidic residues" evidence="1">
    <location>
        <begin position="71"/>
        <end position="80"/>
    </location>
</feature>